<dbReference type="Proteomes" id="UP000648908">
    <property type="component" value="Unassembled WGS sequence"/>
</dbReference>
<dbReference type="EMBL" id="JAESVN010000009">
    <property type="protein sequence ID" value="MBL4918790.1"/>
    <property type="molecule type" value="Genomic_DNA"/>
</dbReference>
<accession>A0A8K0VGT2</accession>
<proteinExistence type="predicted"/>
<comment type="caution">
    <text evidence="2">The sequence shown here is derived from an EMBL/GenBank/DDBJ whole genome shotgun (WGS) entry which is preliminary data.</text>
</comment>
<feature type="transmembrane region" description="Helical" evidence="1">
    <location>
        <begin position="89"/>
        <end position="110"/>
    </location>
</feature>
<keyword evidence="3" id="KW-1185">Reference proteome</keyword>
<keyword evidence="1" id="KW-1133">Transmembrane helix</keyword>
<keyword evidence="1" id="KW-0812">Transmembrane</keyword>
<dbReference type="Pfam" id="PF04403">
    <property type="entry name" value="PqiA"/>
    <property type="match status" value="1"/>
</dbReference>
<protein>
    <submittedName>
        <fullName evidence="2">Paraquat-inducible protein A</fullName>
    </submittedName>
</protein>
<evidence type="ECO:0000313" key="3">
    <source>
        <dbReference type="Proteomes" id="UP000648908"/>
    </source>
</evidence>
<keyword evidence="1" id="KW-0472">Membrane</keyword>
<dbReference type="AlphaFoldDB" id="A0A8K0VGT2"/>
<feature type="transmembrane region" description="Helical" evidence="1">
    <location>
        <begin position="122"/>
        <end position="141"/>
    </location>
</feature>
<reference evidence="2" key="1">
    <citation type="submission" date="2021-01" db="EMBL/GenBank/DDBJ databases">
        <title>Tabrizicola alba sp. nov. a motile alkaliphilic bacterium isolated from a soda lake.</title>
        <authorList>
            <person name="Szuroczki S."/>
            <person name="Abbaszade G."/>
            <person name="Schumann P."/>
            <person name="Toth E."/>
        </authorList>
    </citation>
    <scope>NUCLEOTIDE SEQUENCE</scope>
    <source>
        <strain evidence="2">DMG-N-6</strain>
    </source>
</reference>
<gene>
    <name evidence="2" type="ORF">JL811_16320</name>
</gene>
<organism evidence="2 3">
    <name type="scientific">Szabonella alba</name>
    <dbReference type="NCBI Taxonomy" id="2804194"/>
    <lineage>
        <taxon>Bacteria</taxon>
        <taxon>Pseudomonadati</taxon>
        <taxon>Pseudomonadota</taxon>
        <taxon>Alphaproteobacteria</taxon>
        <taxon>Rhodobacterales</taxon>
        <taxon>Paracoccaceae</taxon>
        <taxon>Szabonella</taxon>
    </lineage>
</organism>
<feature type="transmembrane region" description="Helical" evidence="1">
    <location>
        <begin position="54"/>
        <end position="77"/>
    </location>
</feature>
<dbReference type="RefSeq" id="WP_202689772.1">
    <property type="nucleotide sequence ID" value="NZ_JAESVN010000009.1"/>
</dbReference>
<sequence length="146" mass="15627">MRHVLLISNLSLLILFPLAWSLPLLRSGLDLPFFGLEEISVLSGIGALWQSDPALAVLIAALALVSPYAKTLALAALHLGFLSARALPLLHLLGKLAMADIFLLALYIVIARGVSFARIETAPGLYLFTLCVLASLVLSLASRGRR</sequence>
<dbReference type="InterPro" id="IPR007498">
    <property type="entry name" value="PqiA-like"/>
</dbReference>
<name>A0A8K0VGT2_9RHOB</name>
<evidence type="ECO:0000256" key="1">
    <source>
        <dbReference type="SAM" id="Phobius"/>
    </source>
</evidence>
<evidence type="ECO:0000313" key="2">
    <source>
        <dbReference type="EMBL" id="MBL4918790.1"/>
    </source>
</evidence>